<dbReference type="KEGG" id="abq:ABAZ39_11770"/>
<accession>A0A060DIB8</accession>
<dbReference type="AlphaFoldDB" id="A0A060DIB8"/>
<dbReference type="GO" id="GO:0003677">
    <property type="term" value="F:DNA binding"/>
    <property type="evidence" value="ECO:0007669"/>
    <property type="project" value="UniProtKB-KW"/>
</dbReference>
<evidence type="ECO:0000259" key="1">
    <source>
        <dbReference type="PROSITE" id="PS50943"/>
    </source>
</evidence>
<dbReference type="RefSeq" id="WP_051658103.1">
    <property type="nucleotide sequence ID" value="NZ_CP007793.1"/>
</dbReference>
<dbReference type="Proteomes" id="UP000027186">
    <property type="component" value="Chromosome"/>
</dbReference>
<dbReference type="EMBL" id="CP007793">
    <property type="protein sequence ID" value="AIB12657.1"/>
    <property type="molecule type" value="Genomic_DNA"/>
</dbReference>
<dbReference type="CDD" id="cd00093">
    <property type="entry name" value="HTH_XRE"/>
    <property type="match status" value="1"/>
</dbReference>
<dbReference type="Gene3D" id="1.10.260.40">
    <property type="entry name" value="lambda repressor-like DNA-binding domains"/>
    <property type="match status" value="1"/>
</dbReference>
<evidence type="ECO:0000313" key="2">
    <source>
        <dbReference type="EMBL" id="AIB12657.1"/>
    </source>
</evidence>
<dbReference type="SMART" id="SM00530">
    <property type="entry name" value="HTH_XRE"/>
    <property type="match status" value="1"/>
</dbReference>
<organism evidence="2 3">
    <name type="scientific">Azospirillum argentinense</name>
    <dbReference type="NCBI Taxonomy" id="2970906"/>
    <lineage>
        <taxon>Bacteria</taxon>
        <taxon>Pseudomonadati</taxon>
        <taxon>Pseudomonadota</taxon>
        <taxon>Alphaproteobacteria</taxon>
        <taxon>Rhodospirillales</taxon>
        <taxon>Azospirillaceae</taxon>
        <taxon>Azospirillum</taxon>
    </lineage>
</organism>
<proteinExistence type="predicted"/>
<gene>
    <name evidence="2" type="ORF">ABAZ39_11770</name>
</gene>
<dbReference type="SUPFAM" id="SSF47413">
    <property type="entry name" value="lambda repressor-like DNA-binding domains"/>
    <property type="match status" value="1"/>
</dbReference>
<dbReference type="InterPro" id="IPR010982">
    <property type="entry name" value="Lambda_DNA-bd_dom_sf"/>
</dbReference>
<dbReference type="InterPro" id="IPR001387">
    <property type="entry name" value="Cro/C1-type_HTH"/>
</dbReference>
<reference evidence="2 3" key="1">
    <citation type="journal article" date="2014" name="Genome Announc.">
        <title>Complete Genome Sequence of the Model Rhizosphere Strain Azospirillum brasilense Az39, Successfully Applied in Agriculture.</title>
        <authorList>
            <person name="Rivera D."/>
            <person name="Revale S."/>
            <person name="Molina R."/>
            <person name="Gualpa J."/>
            <person name="Puente M."/>
            <person name="Maroniche G."/>
            <person name="Paris G."/>
            <person name="Baker D."/>
            <person name="Clavijo B."/>
            <person name="McLay K."/>
            <person name="Spaepen S."/>
            <person name="Perticari A."/>
            <person name="Vazquez M."/>
            <person name="Wisniewski-Dye F."/>
            <person name="Watkins C."/>
            <person name="Martinez-Abarca F."/>
            <person name="Vanderleyden J."/>
            <person name="Cassan F."/>
        </authorList>
    </citation>
    <scope>NUCLEOTIDE SEQUENCE [LARGE SCALE GENOMIC DNA]</scope>
    <source>
        <strain evidence="2 3">Az39</strain>
    </source>
</reference>
<sequence length="99" mass="11064">MTRKRHPDDLKAIGNRLRAARLALGLTQKDLYEPLGVKAATWNHWESGKRLPDPLVMARLKELHGITTDWIFTGDGAALPFSLARTEVVPVPRTVLRLG</sequence>
<feature type="domain" description="HTH cro/C1-type" evidence="1">
    <location>
        <begin position="17"/>
        <end position="71"/>
    </location>
</feature>
<keyword evidence="2" id="KW-0238">DNA-binding</keyword>
<name>A0A060DIB8_9PROT</name>
<protein>
    <submittedName>
        <fullName evidence="2">DNA-binding protein</fullName>
    </submittedName>
</protein>
<dbReference type="Pfam" id="PF12844">
    <property type="entry name" value="HTH_19"/>
    <property type="match status" value="1"/>
</dbReference>
<dbReference type="PROSITE" id="PS50943">
    <property type="entry name" value="HTH_CROC1"/>
    <property type="match status" value="1"/>
</dbReference>
<evidence type="ECO:0000313" key="3">
    <source>
        <dbReference type="Proteomes" id="UP000027186"/>
    </source>
</evidence>